<evidence type="ECO:0000256" key="2">
    <source>
        <dbReference type="SAM" id="Phobius"/>
    </source>
</evidence>
<dbReference type="EMBL" id="CP126980">
    <property type="protein sequence ID" value="WIM94564.1"/>
    <property type="molecule type" value="Genomic_DNA"/>
</dbReference>
<keyword evidence="2" id="KW-1133">Transmembrane helix</keyword>
<gene>
    <name evidence="3" type="ORF">ACTOB_006596</name>
</gene>
<keyword evidence="2" id="KW-0812">Transmembrane</keyword>
<evidence type="ECO:0000313" key="4">
    <source>
        <dbReference type="Proteomes" id="UP001240150"/>
    </source>
</evidence>
<accession>A0ABY8W9M4</accession>
<feature type="compositionally biased region" description="Low complexity" evidence="1">
    <location>
        <begin position="312"/>
        <end position="338"/>
    </location>
</feature>
<feature type="compositionally biased region" description="Low complexity" evidence="1">
    <location>
        <begin position="357"/>
        <end position="382"/>
    </location>
</feature>
<protein>
    <submittedName>
        <fullName evidence="3">Adhesin</fullName>
    </submittedName>
</protein>
<feature type="compositionally biased region" description="Basic and acidic residues" evidence="1">
    <location>
        <begin position="396"/>
        <end position="406"/>
    </location>
</feature>
<name>A0ABY8W9M4_9ACTN</name>
<feature type="transmembrane region" description="Helical" evidence="2">
    <location>
        <begin position="81"/>
        <end position="100"/>
    </location>
</feature>
<keyword evidence="4" id="KW-1185">Reference proteome</keyword>
<organism evidence="3 4">
    <name type="scientific">Actinoplanes oblitus</name>
    <dbReference type="NCBI Taxonomy" id="3040509"/>
    <lineage>
        <taxon>Bacteria</taxon>
        <taxon>Bacillati</taxon>
        <taxon>Actinomycetota</taxon>
        <taxon>Actinomycetes</taxon>
        <taxon>Micromonosporales</taxon>
        <taxon>Micromonosporaceae</taxon>
        <taxon>Actinoplanes</taxon>
    </lineage>
</organism>
<feature type="compositionally biased region" description="Pro residues" evidence="1">
    <location>
        <begin position="302"/>
        <end position="311"/>
    </location>
</feature>
<proteinExistence type="predicted"/>
<dbReference type="RefSeq" id="WP_284915783.1">
    <property type="nucleotide sequence ID" value="NZ_CP126980.1"/>
</dbReference>
<dbReference type="Proteomes" id="UP001240150">
    <property type="component" value="Chromosome"/>
</dbReference>
<reference evidence="3 4" key="1">
    <citation type="submission" date="2023-06" db="EMBL/GenBank/DDBJ databases">
        <authorList>
            <person name="Yushchuk O."/>
            <person name="Binda E."/>
            <person name="Ruckert-Reed C."/>
            <person name="Fedorenko V."/>
            <person name="Kalinowski J."/>
            <person name="Marinelli F."/>
        </authorList>
    </citation>
    <scope>NUCLEOTIDE SEQUENCE [LARGE SCALE GENOMIC DNA]</scope>
    <source>
        <strain evidence="3 4">NRRL 3884</strain>
    </source>
</reference>
<sequence length="406" mass="41598">MSMPALGPGNGDVAYRMQGLRHTPVEIALDESVPAGTLLRLWLLAAVPAFVVWAVFSFLALLVFAASEPSVFDSGTPGDGLFSAGSMLAFLLFWTVLLAARVDEPIAEWKTLLEDRWQGADSAYAAIYGTLRRRGIPVAANAVRVRSDLLAPEVLNNRLEITDRAYRVNVTVFPYGSSLYLGWTTWRGGRGATLLGHFLKDLAGGMFGRCVPIGRMLRTERARALREAVHAAVREGAEAAAQGAVVPLAPAFGAEVPVCDLRTRATPPAYGPPSAYGPPQSGPMPSGYAPGTYPPDAFAPPATSPTPPPTAPASGTPAFSGSPGPGVPASVAPPAGSPESGTPDVSGSPTSGTPAFSAVSIGSPVSGVPASGSPDPDGPASGEVHTGSAAEQASPADKRGDSTPPV</sequence>
<evidence type="ECO:0000256" key="1">
    <source>
        <dbReference type="SAM" id="MobiDB-lite"/>
    </source>
</evidence>
<keyword evidence="2" id="KW-0472">Membrane</keyword>
<feature type="compositionally biased region" description="Polar residues" evidence="1">
    <location>
        <begin position="339"/>
        <end position="354"/>
    </location>
</feature>
<evidence type="ECO:0000313" key="3">
    <source>
        <dbReference type="EMBL" id="WIM94564.1"/>
    </source>
</evidence>
<feature type="region of interest" description="Disordered" evidence="1">
    <location>
        <begin position="270"/>
        <end position="406"/>
    </location>
</feature>
<feature type="transmembrane region" description="Helical" evidence="2">
    <location>
        <begin position="41"/>
        <end position="66"/>
    </location>
</feature>